<feature type="compositionally biased region" description="Basic and acidic residues" evidence="1">
    <location>
        <begin position="1"/>
        <end position="14"/>
    </location>
</feature>
<evidence type="ECO:0000313" key="3">
    <source>
        <dbReference type="Proteomes" id="UP001056500"/>
    </source>
</evidence>
<feature type="region of interest" description="Disordered" evidence="1">
    <location>
        <begin position="1"/>
        <end position="22"/>
    </location>
</feature>
<evidence type="ECO:0000313" key="2">
    <source>
        <dbReference type="EMBL" id="USG65468.1"/>
    </source>
</evidence>
<protein>
    <submittedName>
        <fullName evidence="2">Uncharacterized protein</fullName>
    </submittedName>
</protein>
<proteinExistence type="predicted"/>
<dbReference type="Proteomes" id="UP001056500">
    <property type="component" value="Chromosome"/>
</dbReference>
<accession>A0ABY4WH54</accession>
<dbReference type="RefSeq" id="WP_251872550.1">
    <property type="nucleotide sequence ID" value="NZ_CP098755.1"/>
</dbReference>
<gene>
    <name evidence="2" type="ORF">NDK47_25745</name>
</gene>
<dbReference type="EMBL" id="CP098755">
    <property type="protein sequence ID" value="USG65468.1"/>
    <property type="molecule type" value="Genomic_DNA"/>
</dbReference>
<sequence>MEDQPREQDVEASRQRQLQEPYPYAAQVLDQIVAEKRAASPAVVNASE</sequence>
<evidence type="ECO:0000256" key="1">
    <source>
        <dbReference type="SAM" id="MobiDB-lite"/>
    </source>
</evidence>
<keyword evidence="3" id="KW-1185">Reference proteome</keyword>
<name>A0ABY4WH54_9BACL</name>
<organism evidence="2 3">
    <name type="scientific">Brevibacillus ruminantium</name>
    <dbReference type="NCBI Taxonomy" id="2950604"/>
    <lineage>
        <taxon>Bacteria</taxon>
        <taxon>Bacillati</taxon>
        <taxon>Bacillota</taxon>
        <taxon>Bacilli</taxon>
        <taxon>Bacillales</taxon>
        <taxon>Paenibacillaceae</taxon>
        <taxon>Brevibacillus</taxon>
    </lineage>
</organism>
<reference evidence="2" key="1">
    <citation type="submission" date="2022-06" db="EMBL/GenBank/DDBJ databases">
        <title>Genome sequencing of Brevibacillus sp. BB3-R1.</title>
        <authorList>
            <person name="Heo J."/>
            <person name="Lee D."/>
            <person name="Won M."/>
            <person name="Han B.-H."/>
            <person name="Hong S.-B."/>
            <person name="Kwon S.-W."/>
        </authorList>
    </citation>
    <scope>NUCLEOTIDE SEQUENCE</scope>
    <source>
        <strain evidence="2">BB3-R1</strain>
    </source>
</reference>